<organism evidence="2 3">
    <name type="scientific">Flavobacterium jumunjinense</name>
    <dbReference type="NCBI Taxonomy" id="998845"/>
    <lineage>
        <taxon>Bacteria</taxon>
        <taxon>Pseudomonadati</taxon>
        <taxon>Bacteroidota</taxon>
        <taxon>Flavobacteriia</taxon>
        <taxon>Flavobacteriales</taxon>
        <taxon>Flavobacteriaceae</taxon>
        <taxon>Flavobacterium</taxon>
    </lineage>
</organism>
<comment type="caution">
    <text evidence="2">The sequence shown here is derived from an EMBL/GenBank/DDBJ whole genome shotgun (WGS) entry which is preliminary data.</text>
</comment>
<gene>
    <name evidence="2" type="ORF">ACFFVF_15295</name>
</gene>
<name>A0ABV5GR77_9FLAO</name>
<evidence type="ECO:0000313" key="2">
    <source>
        <dbReference type="EMBL" id="MFB9097883.1"/>
    </source>
</evidence>
<evidence type="ECO:0000313" key="3">
    <source>
        <dbReference type="Proteomes" id="UP001589607"/>
    </source>
</evidence>
<dbReference type="InterPro" id="IPR036661">
    <property type="entry name" value="Luciferase-like_sf"/>
</dbReference>
<proteinExistence type="predicted"/>
<dbReference type="RefSeq" id="WP_236458085.1">
    <property type="nucleotide sequence ID" value="NZ_CBCSGE010000008.1"/>
</dbReference>
<feature type="domain" description="Luciferase-like" evidence="1">
    <location>
        <begin position="23"/>
        <end position="118"/>
    </location>
</feature>
<dbReference type="Proteomes" id="UP001589607">
    <property type="component" value="Unassembled WGS sequence"/>
</dbReference>
<dbReference type="PANTHER" id="PTHR30137">
    <property type="entry name" value="LUCIFERASE-LIKE MONOOXYGENASE"/>
    <property type="match status" value="1"/>
</dbReference>
<evidence type="ECO:0000259" key="1">
    <source>
        <dbReference type="Pfam" id="PF00296"/>
    </source>
</evidence>
<dbReference type="InterPro" id="IPR011251">
    <property type="entry name" value="Luciferase-like_dom"/>
</dbReference>
<dbReference type="PANTHER" id="PTHR30137:SF6">
    <property type="entry name" value="LUCIFERASE-LIKE MONOOXYGENASE"/>
    <property type="match status" value="1"/>
</dbReference>
<dbReference type="EMBL" id="JBHMEY010000066">
    <property type="protein sequence ID" value="MFB9097883.1"/>
    <property type="molecule type" value="Genomic_DNA"/>
</dbReference>
<reference evidence="2 3" key="1">
    <citation type="submission" date="2024-09" db="EMBL/GenBank/DDBJ databases">
        <authorList>
            <person name="Sun Q."/>
            <person name="Mori K."/>
        </authorList>
    </citation>
    <scope>NUCLEOTIDE SEQUENCE [LARGE SCALE GENOMIC DNA]</scope>
    <source>
        <strain evidence="2 3">CECT 7955</strain>
    </source>
</reference>
<dbReference type="Pfam" id="PF00296">
    <property type="entry name" value="Bac_luciferase"/>
    <property type="match status" value="1"/>
</dbReference>
<keyword evidence="3" id="KW-1185">Reference proteome</keyword>
<dbReference type="SUPFAM" id="SSF51679">
    <property type="entry name" value="Bacterial luciferase-like"/>
    <property type="match status" value="1"/>
</dbReference>
<dbReference type="InterPro" id="IPR050766">
    <property type="entry name" value="Bact_Lucif_Oxidored"/>
</dbReference>
<protein>
    <submittedName>
        <fullName evidence="2">LLM class flavin-dependent oxidoreductase</fullName>
    </submittedName>
</protein>
<accession>A0ABV5GR77</accession>
<sequence length="314" mass="36272">MKNEDIKIGLLELGLSDKLNSLNALEDIFTYAATADELGYSRFWISEHHRANPLHPYNNPEILITLIAGMTNNIRVGSAGSLIGYYSPYTLVQNYKLLNNIYDNRIDFGLSKGRPENSHLHNFFNLDDQSFENKKYISNLEGICDLLQNEEANFEEKKIVIPPYKGLSPSLWYLSNSYRWKDLAVKNQLNICRSLMHGLDVFDYDADLEGLSKYKEEFYSLHNRIPEVSVAIAVSFTESEKSLKERELAITNIREGIKILPVSEDNFIETLDNLQRKYNIDEFIIYDTENNIDKKIENLNLMKELTSYKICKAV</sequence>
<dbReference type="Gene3D" id="3.20.20.30">
    <property type="entry name" value="Luciferase-like domain"/>
    <property type="match status" value="1"/>
</dbReference>